<proteinExistence type="predicted"/>
<keyword evidence="1" id="KW-0472">Membrane</keyword>
<sequence length="156" mass="18452">MKVEATPGNRIKWSAYRIFIFLFIILIYNTPIIHGYQLHLIIGAGAVMLLWSIFRQREEAVIISDQHLEIITCNALNRKITKGYDLRDIKYNLSKERNLREREADQSDPEQKLYLYYKERFIVKIDSRKNGWNKYKIDKMVDGLKEAGVPLQYNPS</sequence>
<gene>
    <name evidence="2" type="ORF">CLV59_11354</name>
</gene>
<reference evidence="2 3" key="1">
    <citation type="submission" date="2018-06" db="EMBL/GenBank/DDBJ databases">
        <title>Genomic Encyclopedia of Archaeal and Bacterial Type Strains, Phase II (KMG-II): from individual species to whole genera.</title>
        <authorList>
            <person name="Goeker M."/>
        </authorList>
    </citation>
    <scope>NUCLEOTIDE SEQUENCE [LARGE SCALE GENOMIC DNA]</scope>
    <source>
        <strain evidence="2 3">DSM 29821</strain>
    </source>
</reference>
<protein>
    <submittedName>
        <fullName evidence="2">Uncharacterized protein</fullName>
    </submittedName>
</protein>
<comment type="caution">
    <text evidence="2">The sequence shown here is derived from an EMBL/GenBank/DDBJ whole genome shotgun (WGS) entry which is preliminary data.</text>
</comment>
<evidence type="ECO:0000313" key="2">
    <source>
        <dbReference type="EMBL" id="RAJ73501.1"/>
    </source>
</evidence>
<organism evidence="2 3">
    <name type="scientific">Chitinophaga dinghuensis</name>
    <dbReference type="NCBI Taxonomy" id="1539050"/>
    <lineage>
        <taxon>Bacteria</taxon>
        <taxon>Pseudomonadati</taxon>
        <taxon>Bacteroidota</taxon>
        <taxon>Chitinophagia</taxon>
        <taxon>Chitinophagales</taxon>
        <taxon>Chitinophagaceae</taxon>
        <taxon>Chitinophaga</taxon>
    </lineage>
</organism>
<dbReference type="EMBL" id="QLMA01000013">
    <property type="protein sequence ID" value="RAJ73501.1"/>
    <property type="molecule type" value="Genomic_DNA"/>
</dbReference>
<keyword evidence="1" id="KW-1133">Transmembrane helix</keyword>
<accession>A0A327VKY8</accession>
<keyword evidence="1" id="KW-0812">Transmembrane</keyword>
<dbReference type="AlphaFoldDB" id="A0A327VKY8"/>
<evidence type="ECO:0000256" key="1">
    <source>
        <dbReference type="SAM" id="Phobius"/>
    </source>
</evidence>
<keyword evidence="3" id="KW-1185">Reference proteome</keyword>
<evidence type="ECO:0000313" key="3">
    <source>
        <dbReference type="Proteomes" id="UP000249819"/>
    </source>
</evidence>
<dbReference type="RefSeq" id="WP_111595447.1">
    <property type="nucleotide sequence ID" value="NZ_QLMA01000013.1"/>
</dbReference>
<dbReference type="Proteomes" id="UP000249819">
    <property type="component" value="Unassembled WGS sequence"/>
</dbReference>
<name>A0A327VKY8_9BACT</name>
<feature type="transmembrane region" description="Helical" evidence="1">
    <location>
        <begin position="36"/>
        <end position="54"/>
    </location>
</feature>
<feature type="transmembrane region" description="Helical" evidence="1">
    <location>
        <begin position="12"/>
        <end position="30"/>
    </location>
</feature>